<accession>A0ABD3V194</accession>
<dbReference type="AlphaFoldDB" id="A0ABD3V194"/>
<comment type="caution">
    <text evidence="2">The sequence shown here is derived from an EMBL/GenBank/DDBJ whole genome shotgun (WGS) entry which is preliminary data.</text>
</comment>
<keyword evidence="1" id="KW-1133">Transmembrane helix</keyword>
<name>A0ABD3V194_SINWO</name>
<evidence type="ECO:0000313" key="3">
    <source>
        <dbReference type="Proteomes" id="UP001634394"/>
    </source>
</evidence>
<keyword evidence="1" id="KW-0812">Transmembrane</keyword>
<evidence type="ECO:0008006" key="4">
    <source>
        <dbReference type="Google" id="ProtNLM"/>
    </source>
</evidence>
<feature type="transmembrane region" description="Helical" evidence="1">
    <location>
        <begin position="6"/>
        <end position="25"/>
    </location>
</feature>
<evidence type="ECO:0000313" key="2">
    <source>
        <dbReference type="EMBL" id="KAL3855426.1"/>
    </source>
</evidence>
<dbReference type="Proteomes" id="UP001634394">
    <property type="component" value="Unassembled WGS sequence"/>
</dbReference>
<sequence>MRIVQYRPIFVFICIITFVIVLVQVKYTNDAKEKRIRIESEGLFRYTQEVLTHQCHDTIVVTGASILQAEYSKRKSNISFFNDVNNGFKNRPNITHFTNASLFNRPIITLFTSFKTDHEMDSEKVLVYKNTLYNWQTLRPHVQLIYFTTENSTAGNLMLFDWNIVSISSPLEIKIPAIKDMYLQASKRYTTSWYGYFNGDILLTDDILETLEYISNVSDTFQNASILIIGRRINVFKVTYEQVRSQNGIKESARSRGSLYEIDAEDYFITNIFFPWSKIPAFVIGRAGYDNWIVGHARCDLKTIVIDATETLTAVHQTTSKGGNKEGHAHRNNKYNFELIRKLRLPKRFLQGLTTCAEWRTFRTLKTGRIELVRRDDLHKNCKCTK</sequence>
<keyword evidence="1" id="KW-0472">Membrane</keyword>
<dbReference type="EMBL" id="JBJQND010000014">
    <property type="protein sequence ID" value="KAL3855426.1"/>
    <property type="molecule type" value="Genomic_DNA"/>
</dbReference>
<keyword evidence="3" id="KW-1185">Reference proteome</keyword>
<organism evidence="2 3">
    <name type="scientific">Sinanodonta woodiana</name>
    <name type="common">Chinese pond mussel</name>
    <name type="synonym">Anodonta woodiana</name>
    <dbReference type="NCBI Taxonomy" id="1069815"/>
    <lineage>
        <taxon>Eukaryota</taxon>
        <taxon>Metazoa</taxon>
        <taxon>Spiralia</taxon>
        <taxon>Lophotrochozoa</taxon>
        <taxon>Mollusca</taxon>
        <taxon>Bivalvia</taxon>
        <taxon>Autobranchia</taxon>
        <taxon>Heteroconchia</taxon>
        <taxon>Palaeoheterodonta</taxon>
        <taxon>Unionida</taxon>
        <taxon>Unionoidea</taxon>
        <taxon>Unionidae</taxon>
        <taxon>Unioninae</taxon>
        <taxon>Sinanodonta</taxon>
    </lineage>
</organism>
<gene>
    <name evidence="2" type="ORF">ACJMK2_014637</name>
</gene>
<evidence type="ECO:0000256" key="1">
    <source>
        <dbReference type="SAM" id="Phobius"/>
    </source>
</evidence>
<reference evidence="2 3" key="1">
    <citation type="submission" date="2024-11" db="EMBL/GenBank/DDBJ databases">
        <title>Chromosome-level genome assembly of the freshwater bivalve Anodonta woodiana.</title>
        <authorList>
            <person name="Chen X."/>
        </authorList>
    </citation>
    <scope>NUCLEOTIDE SEQUENCE [LARGE SCALE GENOMIC DNA]</scope>
    <source>
        <strain evidence="2">MN2024</strain>
        <tissue evidence="2">Gills</tissue>
    </source>
</reference>
<protein>
    <recommendedName>
        <fullName evidence="4">Hexosyltransferase</fullName>
    </recommendedName>
</protein>
<proteinExistence type="predicted"/>